<organism evidence="4 5">
    <name type="scientific">Nannocystis punicea</name>
    <dbReference type="NCBI Taxonomy" id="2995304"/>
    <lineage>
        <taxon>Bacteria</taxon>
        <taxon>Pseudomonadati</taxon>
        <taxon>Myxococcota</taxon>
        <taxon>Polyangia</taxon>
        <taxon>Nannocystales</taxon>
        <taxon>Nannocystaceae</taxon>
        <taxon>Nannocystis</taxon>
    </lineage>
</organism>
<dbReference type="InterPro" id="IPR036378">
    <property type="entry name" value="FAS1_dom_sf"/>
</dbReference>
<feature type="signal peptide" evidence="2">
    <location>
        <begin position="1"/>
        <end position="20"/>
    </location>
</feature>
<dbReference type="RefSeq" id="WP_269040928.1">
    <property type="nucleotide sequence ID" value="NZ_CP114040.1"/>
</dbReference>
<dbReference type="PROSITE" id="PS50213">
    <property type="entry name" value="FAS1"/>
    <property type="match status" value="1"/>
</dbReference>
<feature type="domain" description="FAS1" evidence="3">
    <location>
        <begin position="64"/>
        <end position="196"/>
    </location>
</feature>
<evidence type="ECO:0000313" key="4">
    <source>
        <dbReference type="EMBL" id="WAS98568.1"/>
    </source>
</evidence>
<proteinExistence type="predicted"/>
<feature type="compositionally biased region" description="Low complexity" evidence="1">
    <location>
        <begin position="28"/>
        <end position="37"/>
    </location>
</feature>
<evidence type="ECO:0000259" key="3">
    <source>
        <dbReference type="PROSITE" id="PS50213"/>
    </source>
</evidence>
<dbReference type="EMBL" id="CP114040">
    <property type="protein sequence ID" value="WAS98568.1"/>
    <property type="molecule type" value="Genomic_DNA"/>
</dbReference>
<dbReference type="InterPro" id="IPR000782">
    <property type="entry name" value="FAS1_domain"/>
</dbReference>
<dbReference type="PANTHER" id="PTHR10900">
    <property type="entry name" value="PERIOSTIN-RELATED"/>
    <property type="match status" value="1"/>
</dbReference>
<feature type="chain" id="PRO_5046801280" evidence="2">
    <location>
        <begin position="21"/>
        <end position="200"/>
    </location>
</feature>
<keyword evidence="5" id="KW-1185">Reference proteome</keyword>
<dbReference type="InterPro" id="IPR050904">
    <property type="entry name" value="Adhesion/Biosynth-related"/>
</dbReference>
<dbReference type="SMART" id="SM00554">
    <property type="entry name" value="FAS1"/>
    <property type="match status" value="1"/>
</dbReference>
<sequence length="200" mass="21186">MNLRLIALSLLVASASTNVACKKDSASETPEPVAESTPPAPEPEPEAAATPEPEPPAAPEAPAAKDLATVVAGLEKGKTFQELLVAAELDKDLASADVSLTILVPTDEAFAKLPKGTLDKWKKNKEQLQRTLKYHFIPGLNDSAKIGNYRTAPTAAGPELPIKQTQDSEMTIDGAKLLEINLPASNGLVHVIDKVLQPKK</sequence>
<protein>
    <submittedName>
        <fullName evidence="4">Fasciclin domain-containing protein</fullName>
    </submittedName>
</protein>
<dbReference type="Pfam" id="PF02469">
    <property type="entry name" value="Fasciclin"/>
    <property type="match status" value="1"/>
</dbReference>
<evidence type="ECO:0000256" key="1">
    <source>
        <dbReference type="SAM" id="MobiDB-lite"/>
    </source>
</evidence>
<accession>A0ABY7HHJ0</accession>
<keyword evidence="2" id="KW-0732">Signal</keyword>
<feature type="region of interest" description="Disordered" evidence="1">
    <location>
        <begin position="19"/>
        <end position="64"/>
    </location>
</feature>
<evidence type="ECO:0000313" key="5">
    <source>
        <dbReference type="Proteomes" id="UP001164459"/>
    </source>
</evidence>
<gene>
    <name evidence="4" type="ORF">O0S08_20710</name>
</gene>
<reference evidence="4" key="1">
    <citation type="submission" date="2022-11" db="EMBL/GenBank/DDBJ databases">
        <title>Minimal conservation of predation-associated metabolite biosynthetic gene clusters underscores biosynthetic potential of Myxococcota including descriptions for ten novel species: Archangium lansinium sp. nov., Myxococcus landrumus sp. nov., Nannocystis bai.</title>
        <authorList>
            <person name="Ahearne A."/>
            <person name="Stevens C."/>
            <person name="Dowd S."/>
        </authorList>
    </citation>
    <scope>NUCLEOTIDE SEQUENCE</scope>
    <source>
        <strain evidence="4">Fl3</strain>
    </source>
</reference>
<dbReference type="Gene3D" id="2.30.180.10">
    <property type="entry name" value="FAS1 domain"/>
    <property type="match status" value="1"/>
</dbReference>
<dbReference type="Proteomes" id="UP001164459">
    <property type="component" value="Chromosome"/>
</dbReference>
<dbReference type="SUPFAM" id="SSF82153">
    <property type="entry name" value="FAS1 domain"/>
    <property type="match status" value="1"/>
</dbReference>
<evidence type="ECO:0000256" key="2">
    <source>
        <dbReference type="SAM" id="SignalP"/>
    </source>
</evidence>
<dbReference type="PANTHER" id="PTHR10900:SF77">
    <property type="entry name" value="FI19380P1"/>
    <property type="match status" value="1"/>
</dbReference>
<name>A0ABY7HHJ0_9BACT</name>